<accession>A0A430G1W0</accession>
<proteinExistence type="predicted"/>
<evidence type="ECO:0000313" key="2">
    <source>
        <dbReference type="Proteomes" id="UP000287746"/>
    </source>
</evidence>
<organism evidence="1 2">
    <name type="scientific">Sphingomonas koreensis</name>
    <dbReference type="NCBI Taxonomy" id="93064"/>
    <lineage>
        <taxon>Bacteria</taxon>
        <taxon>Pseudomonadati</taxon>
        <taxon>Pseudomonadota</taxon>
        <taxon>Alphaproteobacteria</taxon>
        <taxon>Sphingomonadales</taxon>
        <taxon>Sphingomonadaceae</taxon>
        <taxon>Sphingomonas</taxon>
    </lineage>
</organism>
<sequence>MIAITVIAATMFALPLMSRRLVAAIATIFAVALVIRSRLVAAELIVRTDEHRKLDYDRKPSRSERRAMRRGLKLALDQAELRSLFPATMARAETWAEQVVL</sequence>
<reference evidence="2" key="1">
    <citation type="submission" date="2018-07" db="EMBL/GenBank/DDBJ databases">
        <title>Genomic and Epidemiologic Investigation of an Indolent Hospital Outbreak.</title>
        <authorList>
            <person name="Johnson R.C."/>
            <person name="Deming C."/>
            <person name="Conlan S."/>
            <person name="Zellmer C.J."/>
            <person name="Michelin A.V."/>
            <person name="Lee-Lin S.-Q."/>
            <person name="Thomas P.J."/>
            <person name="Park M."/>
            <person name="Weingarten R.A."/>
            <person name="Less J."/>
            <person name="Dekker J.P."/>
            <person name="Frank K.M."/>
            <person name="Musser K.A."/>
            <person name="Mcquiston J.R."/>
            <person name="Henderson D.K."/>
            <person name="Lau A.F."/>
            <person name="Palmore T.N."/>
            <person name="Segre J.A."/>
        </authorList>
    </citation>
    <scope>NUCLEOTIDE SEQUENCE [LARGE SCALE GENOMIC DNA]</scope>
    <source>
        <strain evidence="2">SK-CDC1_0717</strain>
    </source>
</reference>
<dbReference type="Proteomes" id="UP000287746">
    <property type="component" value="Unassembled WGS sequence"/>
</dbReference>
<dbReference type="AlphaFoldDB" id="A0A430G1W0"/>
<evidence type="ECO:0000313" key="1">
    <source>
        <dbReference type="EMBL" id="RSY81998.1"/>
    </source>
</evidence>
<comment type="caution">
    <text evidence="1">The sequence shown here is derived from an EMBL/GenBank/DDBJ whole genome shotgun (WGS) entry which is preliminary data.</text>
</comment>
<name>A0A430G1W0_9SPHN</name>
<protein>
    <submittedName>
        <fullName evidence="1">Uncharacterized protein</fullName>
    </submittedName>
</protein>
<dbReference type="RefSeq" id="WP_126004879.1">
    <property type="nucleotide sequence ID" value="NZ_QQYZ01000013.1"/>
</dbReference>
<dbReference type="EMBL" id="QQYZ01000013">
    <property type="protein sequence ID" value="RSY81998.1"/>
    <property type="molecule type" value="Genomic_DNA"/>
</dbReference>
<gene>
    <name evidence="1" type="ORF">DAH66_14100</name>
</gene>